<protein>
    <submittedName>
        <fullName evidence="1">Uncharacterized protein</fullName>
    </submittedName>
</protein>
<name>A0A8E2JGZ1_9PEZI</name>
<keyword evidence="2" id="KW-1185">Reference proteome</keyword>
<reference evidence="1 2" key="1">
    <citation type="journal article" date="2016" name="Nat. Commun.">
        <title>Ectomycorrhizal ecology is imprinted in the genome of the dominant symbiotic fungus Cenococcum geophilum.</title>
        <authorList>
            <consortium name="DOE Joint Genome Institute"/>
            <person name="Peter M."/>
            <person name="Kohler A."/>
            <person name="Ohm R.A."/>
            <person name="Kuo A."/>
            <person name="Krutzmann J."/>
            <person name="Morin E."/>
            <person name="Arend M."/>
            <person name="Barry K.W."/>
            <person name="Binder M."/>
            <person name="Choi C."/>
            <person name="Clum A."/>
            <person name="Copeland A."/>
            <person name="Grisel N."/>
            <person name="Haridas S."/>
            <person name="Kipfer T."/>
            <person name="LaButti K."/>
            <person name="Lindquist E."/>
            <person name="Lipzen A."/>
            <person name="Maire R."/>
            <person name="Meier B."/>
            <person name="Mihaltcheva S."/>
            <person name="Molinier V."/>
            <person name="Murat C."/>
            <person name="Poggeler S."/>
            <person name="Quandt C.A."/>
            <person name="Sperisen C."/>
            <person name="Tritt A."/>
            <person name="Tisserant E."/>
            <person name="Crous P.W."/>
            <person name="Henrissat B."/>
            <person name="Nehls U."/>
            <person name="Egli S."/>
            <person name="Spatafora J.W."/>
            <person name="Grigoriev I.V."/>
            <person name="Martin F.M."/>
        </authorList>
    </citation>
    <scope>NUCLEOTIDE SEQUENCE [LARGE SCALE GENOMIC DNA]</scope>
    <source>
        <strain evidence="1 2">CBS 459.81</strain>
    </source>
</reference>
<dbReference type="AlphaFoldDB" id="A0A8E2JGZ1"/>
<accession>A0A8E2JGZ1</accession>
<gene>
    <name evidence="1" type="ORF">K432DRAFT_380712</name>
</gene>
<sequence>MSVPHLLLLLPKPLPSGTRVVGQLVTNPNPVAKSTLEPTTLGNRDFDDTHMTAWYKDIVAMNQAGELTASLGGSLFLERPAEGTQLLSLEAENTIVRALKDTSTALKTVCSTPEAQAWLRQQVQAGEDVYFVSAVQEAKNASFKRASVIDAGNGLVKVSREIEQTGQGGVRRDSGLEVPTGTKNDALALELRRVVLTDETGQLSAELGDALKQDELLALWK</sequence>
<evidence type="ECO:0000313" key="1">
    <source>
        <dbReference type="EMBL" id="OCK82128.1"/>
    </source>
</evidence>
<proteinExistence type="predicted"/>
<evidence type="ECO:0000313" key="2">
    <source>
        <dbReference type="Proteomes" id="UP000250266"/>
    </source>
</evidence>
<organism evidence="1 2">
    <name type="scientific">Lepidopterella palustris CBS 459.81</name>
    <dbReference type="NCBI Taxonomy" id="1314670"/>
    <lineage>
        <taxon>Eukaryota</taxon>
        <taxon>Fungi</taxon>
        <taxon>Dikarya</taxon>
        <taxon>Ascomycota</taxon>
        <taxon>Pezizomycotina</taxon>
        <taxon>Dothideomycetes</taxon>
        <taxon>Pleosporomycetidae</taxon>
        <taxon>Mytilinidiales</taxon>
        <taxon>Argynnaceae</taxon>
        <taxon>Lepidopterella</taxon>
    </lineage>
</organism>
<dbReference type="Proteomes" id="UP000250266">
    <property type="component" value="Unassembled WGS sequence"/>
</dbReference>
<dbReference type="EMBL" id="KV744898">
    <property type="protein sequence ID" value="OCK82128.1"/>
    <property type="molecule type" value="Genomic_DNA"/>
</dbReference>
<dbReference type="OrthoDB" id="3920403at2759"/>